<dbReference type="EMBL" id="CP090163">
    <property type="protein sequence ID" value="UJO11299.1"/>
    <property type="molecule type" value="Genomic_DNA"/>
</dbReference>
<dbReference type="RefSeq" id="XP_047755665.1">
    <property type="nucleotide sequence ID" value="XM_047900196.1"/>
</dbReference>
<sequence length="223" mass="24502">MTLKPCCGTGSSHTGTPKGRFEKKHRLDCYVAESNGAPKGIIVIIPDAFGIGLLNNQILADDYARHRSTVYLPEFIGANRRTATTLGAGVPAGVFDSISFVTHPSFLTFPTDIEATVLPNSYTTAEIDQQMSPEHAQKRKDILQAKTAKTKICLPSSRMTLLALVFGGNDQSIEHEVIMYEKVHHGFAVRADENDKLEAEAGKEAEGQAVRWFERWFTNPPPS</sequence>
<evidence type="ECO:0008006" key="3">
    <source>
        <dbReference type="Google" id="ProtNLM"/>
    </source>
</evidence>
<accession>A0A9Q8L5P9</accession>
<dbReference type="GeneID" id="71980926"/>
<dbReference type="KEGG" id="ffu:CLAFUR5_01048"/>
<dbReference type="AlphaFoldDB" id="A0A9Q8L5P9"/>
<proteinExistence type="predicted"/>
<reference evidence="1" key="2">
    <citation type="journal article" date="2022" name="Microb. Genom.">
        <title>A chromosome-scale genome assembly of the tomato pathogen Cladosporium fulvum reveals a compartmentalized genome architecture and the presence of a dispensable chromosome.</title>
        <authorList>
            <person name="Zaccaron A.Z."/>
            <person name="Chen L.H."/>
            <person name="Samaras A."/>
            <person name="Stergiopoulos I."/>
        </authorList>
    </citation>
    <scope>NUCLEOTIDE SEQUENCE</scope>
    <source>
        <strain evidence="1">Race5_Kim</strain>
    </source>
</reference>
<evidence type="ECO:0000313" key="1">
    <source>
        <dbReference type="EMBL" id="UJO11299.1"/>
    </source>
</evidence>
<evidence type="ECO:0000313" key="2">
    <source>
        <dbReference type="Proteomes" id="UP000756132"/>
    </source>
</evidence>
<protein>
    <recommendedName>
        <fullName evidence="3">Dienelactone hydrolase domain-containing protein</fullName>
    </recommendedName>
</protein>
<organism evidence="1 2">
    <name type="scientific">Passalora fulva</name>
    <name type="common">Tomato leaf mold</name>
    <name type="synonym">Cladosporium fulvum</name>
    <dbReference type="NCBI Taxonomy" id="5499"/>
    <lineage>
        <taxon>Eukaryota</taxon>
        <taxon>Fungi</taxon>
        <taxon>Dikarya</taxon>
        <taxon>Ascomycota</taxon>
        <taxon>Pezizomycotina</taxon>
        <taxon>Dothideomycetes</taxon>
        <taxon>Dothideomycetidae</taxon>
        <taxon>Mycosphaerellales</taxon>
        <taxon>Mycosphaerellaceae</taxon>
        <taxon>Fulvia</taxon>
    </lineage>
</organism>
<keyword evidence="2" id="KW-1185">Reference proteome</keyword>
<dbReference type="Proteomes" id="UP000756132">
    <property type="component" value="Chromosome 1"/>
</dbReference>
<dbReference type="PANTHER" id="PTHR17630:SF105">
    <property type="entry name" value="DIENELACTONE HYDROLASE FAMILY PROTEIN (AFU_ORTHOLOGUE AFUA_4G08790)"/>
    <property type="match status" value="1"/>
</dbReference>
<dbReference type="OrthoDB" id="17560at2759"/>
<gene>
    <name evidence="1" type="ORF">CLAFUR5_01048</name>
</gene>
<reference evidence="1" key="1">
    <citation type="submission" date="2021-12" db="EMBL/GenBank/DDBJ databases">
        <authorList>
            <person name="Zaccaron A."/>
            <person name="Stergiopoulos I."/>
        </authorList>
    </citation>
    <scope>NUCLEOTIDE SEQUENCE</scope>
    <source>
        <strain evidence="1">Race5_Kim</strain>
    </source>
</reference>
<dbReference type="PANTHER" id="PTHR17630">
    <property type="entry name" value="DIENELACTONE HYDROLASE"/>
    <property type="match status" value="1"/>
</dbReference>
<name>A0A9Q8L5P9_PASFU</name>